<dbReference type="InterPro" id="IPR007061">
    <property type="entry name" value="MST-like"/>
</dbReference>
<accession>A0A8J3BS27</accession>
<dbReference type="InterPro" id="IPR034660">
    <property type="entry name" value="DinB/YfiT-like"/>
</dbReference>
<dbReference type="Proteomes" id="UP000662200">
    <property type="component" value="Unassembled WGS sequence"/>
</dbReference>
<keyword evidence="3" id="KW-1185">Reference proteome</keyword>
<evidence type="ECO:0000313" key="3">
    <source>
        <dbReference type="Proteomes" id="UP000662200"/>
    </source>
</evidence>
<feature type="compositionally biased region" description="Low complexity" evidence="1">
    <location>
        <begin position="1"/>
        <end position="22"/>
    </location>
</feature>
<protein>
    <recommendedName>
        <fullName evidence="4">DinB family protein</fullName>
    </recommendedName>
</protein>
<evidence type="ECO:0008006" key="4">
    <source>
        <dbReference type="Google" id="ProtNLM"/>
    </source>
</evidence>
<comment type="caution">
    <text evidence="2">The sequence shown here is derived from an EMBL/GenBank/DDBJ whole genome shotgun (WGS) entry which is preliminary data.</text>
</comment>
<feature type="region of interest" description="Disordered" evidence="1">
    <location>
        <begin position="1"/>
        <end position="29"/>
    </location>
</feature>
<organism evidence="2 3">
    <name type="scientific">Pilimelia terevasa</name>
    <dbReference type="NCBI Taxonomy" id="53372"/>
    <lineage>
        <taxon>Bacteria</taxon>
        <taxon>Bacillati</taxon>
        <taxon>Actinomycetota</taxon>
        <taxon>Actinomycetes</taxon>
        <taxon>Micromonosporales</taxon>
        <taxon>Micromonosporaceae</taxon>
        <taxon>Pilimelia</taxon>
    </lineage>
</organism>
<dbReference type="Gene3D" id="1.20.120.450">
    <property type="entry name" value="dinb family like domain"/>
    <property type="match status" value="1"/>
</dbReference>
<evidence type="ECO:0000256" key="1">
    <source>
        <dbReference type="SAM" id="MobiDB-lite"/>
    </source>
</evidence>
<evidence type="ECO:0000313" key="2">
    <source>
        <dbReference type="EMBL" id="GGK42753.1"/>
    </source>
</evidence>
<dbReference type="RefSeq" id="WP_189115866.1">
    <property type="nucleotide sequence ID" value="NZ_BMQC01000023.1"/>
</dbReference>
<dbReference type="AlphaFoldDB" id="A0A8J3BS27"/>
<gene>
    <name evidence="2" type="ORF">GCM10010124_39490</name>
</gene>
<name>A0A8J3BS27_9ACTN</name>
<reference evidence="2" key="2">
    <citation type="submission" date="2020-09" db="EMBL/GenBank/DDBJ databases">
        <authorList>
            <person name="Sun Q."/>
            <person name="Ohkuma M."/>
        </authorList>
    </citation>
    <scope>NUCLEOTIDE SEQUENCE</scope>
    <source>
        <strain evidence="2">JCM 3091</strain>
    </source>
</reference>
<proteinExistence type="predicted"/>
<dbReference type="Pfam" id="PF04978">
    <property type="entry name" value="MST"/>
    <property type="match status" value="1"/>
</dbReference>
<dbReference type="EMBL" id="BMQC01000023">
    <property type="protein sequence ID" value="GGK42753.1"/>
    <property type="molecule type" value="Genomic_DNA"/>
</dbReference>
<reference evidence="2" key="1">
    <citation type="journal article" date="2014" name="Int. J. Syst. Evol. Microbiol.">
        <title>Complete genome sequence of Corynebacterium casei LMG S-19264T (=DSM 44701T), isolated from a smear-ripened cheese.</title>
        <authorList>
            <consortium name="US DOE Joint Genome Institute (JGI-PGF)"/>
            <person name="Walter F."/>
            <person name="Albersmeier A."/>
            <person name="Kalinowski J."/>
            <person name="Ruckert C."/>
        </authorList>
    </citation>
    <scope>NUCLEOTIDE SEQUENCE</scope>
    <source>
        <strain evidence="2">JCM 3091</strain>
    </source>
</reference>
<dbReference type="SUPFAM" id="SSF109854">
    <property type="entry name" value="DinB/YfiT-like putative metalloenzymes"/>
    <property type="match status" value="1"/>
</dbReference>
<sequence>MATNPTATNPTATNPTATVPTAHTRPADDALGGERADLVATLGQHRFFLRHTVRDLDDAQAAQRPAASELCLGGLIKHVARVESRWAAFIVDGPSAMAGDESDAYQAHADSFQMTGDDTLPGLLAAYEEVAARTDELVRTLPDLDASQPLPEAPWFPPGARWSARRVLLHIIAETAQHAGHADILRESIDGAKSMG</sequence>